<protein>
    <recommendedName>
        <fullName evidence="1">DUF7822 domain-containing protein</fullName>
    </recommendedName>
</protein>
<dbReference type="AlphaFoldDB" id="A0A2M9H0Y8"/>
<dbReference type="Proteomes" id="UP000494122">
    <property type="component" value="Unassembled WGS sequence"/>
</dbReference>
<dbReference type="InterPro" id="IPR056724">
    <property type="entry name" value="DUF7822"/>
</dbReference>
<dbReference type="Pfam" id="PF25135">
    <property type="entry name" value="DUF7822"/>
    <property type="match status" value="1"/>
</dbReference>
<sequence>MANRSYLYSLSNRPATYADRPETITGLSEWPYAVPFSYRLLMSGDPQLCASLISDGLDNDEPEQRTPLHAISSRFEPGLARIKRFADIVRTTVAPGGASAPAPAAQDVAQDPEPSLLEGLKRLFAPARAKTETGARAPSGLLAALDETIAFLEAHRNDYLLLETIELDLMAAADKAALKTQVERELARCRRAGEALDALPADPAEAGRQLLAATRERGAAPLDAFHGLRLDDGFDGGGNQRVDYILGLEWSEVLYFDLHNRAEFEAQRREPEAEA</sequence>
<proteinExistence type="predicted"/>
<reference evidence="2 3" key="1">
    <citation type="submission" date="2020-04" db="EMBL/GenBank/DDBJ databases">
        <authorList>
            <person name="De Canck E."/>
        </authorList>
    </citation>
    <scope>NUCLEOTIDE SEQUENCE [LARGE SCALE GENOMIC DNA]</scope>
    <source>
        <strain evidence="2 3">LMG 3328</strain>
    </source>
</reference>
<name>A0A2M9H0Y8_9BURK</name>
<evidence type="ECO:0000259" key="1">
    <source>
        <dbReference type="Pfam" id="PF25135"/>
    </source>
</evidence>
<feature type="domain" description="DUF7822" evidence="1">
    <location>
        <begin position="13"/>
        <end position="90"/>
    </location>
</feature>
<evidence type="ECO:0000313" key="2">
    <source>
        <dbReference type="EMBL" id="CAB3835877.1"/>
    </source>
</evidence>
<dbReference type="EMBL" id="CADILE010000002">
    <property type="protein sequence ID" value="CAB3835877.1"/>
    <property type="molecule type" value="Genomic_DNA"/>
</dbReference>
<organism evidence="2 3">
    <name type="scientific">Achromobacter ruhlandii</name>
    <dbReference type="NCBI Taxonomy" id="72557"/>
    <lineage>
        <taxon>Bacteria</taxon>
        <taxon>Pseudomonadati</taxon>
        <taxon>Pseudomonadota</taxon>
        <taxon>Betaproteobacteria</taxon>
        <taxon>Burkholderiales</taxon>
        <taxon>Alcaligenaceae</taxon>
        <taxon>Achromobacter</taxon>
    </lineage>
</organism>
<evidence type="ECO:0000313" key="3">
    <source>
        <dbReference type="Proteomes" id="UP000494122"/>
    </source>
</evidence>
<dbReference type="RefSeq" id="WP_068980209.1">
    <property type="nucleotide sequence ID" value="NZ_CADILE010000002.1"/>
</dbReference>
<gene>
    <name evidence="2" type="ORF">LMG3328_01006</name>
</gene>
<accession>A0A2M9H0Y8</accession>